<accession>A0A284RDJ9</accession>
<dbReference type="AlphaFoldDB" id="A0A284RDJ9"/>
<gene>
    <name evidence="2" type="ORF">ARMOST_10166</name>
</gene>
<name>A0A284RDJ9_ARMOS</name>
<sequence>MDKETGHINLIKKEAWINTFAPLISYIFRCNTDVTSLRSGLKTHAIFDCIHAVFQRDRDHSMDSDRTRKERACKLMMQMVNVLGAKTEIGSPMICSYLLDFPDHYTNKKFSTFYWKSFVTEAEKQWNRPDDLSDHVQVALKKRNGVIVGVSPVEDYIHRPSELENMTLYDWIYPVEFGDIDDIQHDINNRQYPIYPDQGSHNSSDDESSHASEAGSIWDFVVDDDEGLSGDDDIEAVVSDIMAWAAARVPYVSHETDDEESVKEACGPEEVTGP</sequence>
<proteinExistence type="predicted"/>
<protein>
    <submittedName>
        <fullName evidence="2">Uncharacterized protein</fullName>
    </submittedName>
</protein>
<evidence type="ECO:0000313" key="2">
    <source>
        <dbReference type="EMBL" id="SJL06824.1"/>
    </source>
</evidence>
<feature type="region of interest" description="Disordered" evidence="1">
    <location>
        <begin position="190"/>
        <end position="212"/>
    </location>
</feature>
<dbReference type="Proteomes" id="UP000219338">
    <property type="component" value="Unassembled WGS sequence"/>
</dbReference>
<organism evidence="2 3">
    <name type="scientific">Armillaria ostoyae</name>
    <name type="common">Armillaria root rot fungus</name>
    <dbReference type="NCBI Taxonomy" id="47428"/>
    <lineage>
        <taxon>Eukaryota</taxon>
        <taxon>Fungi</taxon>
        <taxon>Dikarya</taxon>
        <taxon>Basidiomycota</taxon>
        <taxon>Agaricomycotina</taxon>
        <taxon>Agaricomycetes</taxon>
        <taxon>Agaricomycetidae</taxon>
        <taxon>Agaricales</taxon>
        <taxon>Marasmiineae</taxon>
        <taxon>Physalacriaceae</taxon>
        <taxon>Armillaria</taxon>
    </lineage>
</organism>
<dbReference type="STRING" id="47428.A0A284RDJ9"/>
<feature type="region of interest" description="Disordered" evidence="1">
    <location>
        <begin position="253"/>
        <end position="274"/>
    </location>
</feature>
<dbReference type="EMBL" id="FUEG01000007">
    <property type="protein sequence ID" value="SJL06824.1"/>
    <property type="molecule type" value="Genomic_DNA"/>
</dbReference>
<evidence type="ECO:0000256" key="1">
    <source>
        <dbReference type="SAM" id="MobiDB-lite"/>
    </source>
</evidence>
<keyword evidence="3" id="KW-1185">Reference proteome</keyword>
<reference evidence="3" key="1">
    <citation type="journal article" date="2017" name="Nat. Ecol. Evol.">
        <title>Genome expansion and lineage-specific genetic innovations in the forest pathogenic fungi Armillaria.</title>
        <authorList>
            <person name="Sipos G."/>
            <person name="Prasanna A.N."/>
            <person name="Walter M.C."/>
            <person name="O'Connor E."/>
            <person name="Balint B."/>
            <person name="Krizsan K."/>
            <person name="Kiss B."/>
            <person name="Hess J."/>
            <person name="Varga T."/>
            <person name="Slot J."/>
            <person name="Riley R."/>
            <person name="Boka B."/>
            <person name="Rigling D."/>
            <person name="Barry K."/>
            <person name="Lee J."/>
            <person name="Mihaltcheva S."/>
            <person name="LaButti K."/>
            <person name="Lipzen A."/>
            <person name="Waldron R."/>
            <person name="Moloney N.M."/>
            <person name="Sperisen C."/>
            <person name="Kredics L."/>
            <person name="Vagvoelgyi C."/>
            <person name="Patrignani A."/>
            <person name="Fitzpatrick D."/>
            <person name="Nagy I."/>
            <person name="Doyle S."/>
            <person name="Anderson J.B."/>
            <person name="Grigoriev I.V."/>
            <person name="Gueldener U."/>
            <person name="Muensterkoetter M."/>
            <person name="Nagy L.G."/>
        </authorList>
    </citation>
    <scope>NUCLEOTIDE SEQUENCE [LARGE SCALE GENOMIC DNA]</scope>
    <source>
        <strain evidence="3">C18/9</strain>
    </source>
</reference>
<evidence type="ECO:0000313" key="3">
    <source>
        <dbReference type="Proteomes" id="UP000219338"/>
    </source>
</evidence>
<dbReference type="OrthoDB" id="3259294at2759"/>